<feature type="compositionally biased region" description="Polar residues" evidence="1">
    <location>
        <begin position="92"/>
        <end position="103"/>
    </location>
</feature>
<proteinExistence type="predicted"/>
<sequence>MQGSATRVMNPRVLAASVAGGAGGSQTNLSSPGGVTPSTHAQQYMCSMYTFPNVLKVAPQPQNGMNLSVISGPAPVNYRPSPTNAGGVGPEQANSSHRLTGSPSGLLRSTKAQRARGATNNLRLKQLELRENHAVALS</sequence>
<feature type="compositionally biased region" description="Polar residues" evidence="1">
    <location>
        <begin position="26"/>
        <end position="39"/>
    </location>
</feature>
<accession>A0A9W9YW20</accession>
<comment type="caution">
    <text evidence="2">The sequence shown here is derived from an EMBL/GenBank/DDBJ whole genome shotgun (WGS) entry which is preliminary data.</text>
</comment>
<feature type="region of interest" description="Disordered" evidence="1">
    <location>
        <begin position="19"/>
        <end position="39"/>
    </location>
</feature>
<evidence type="ECO:0000313" key="3">
    <source>
        <dbReference type="Proteomes" id="UP001163046"/>
    </source>
</evidence>
<name>A0A9W9YW20_9CNID</name>
<dbReference type="EMBL" id="MU827302">
    <property type="protein sequence ID" value="KAJ7365903.1"/>
    <property type="molecule type" value="Genomic_DNA"/>
</dbReference>
<gene>
    <name evidence="2" type="primary">TTLL6_2</name>
    <name evidence="2" type="ORF">OS493_002633</name>
</gene>
<dbReference type="AlphaFoldDB" id="A0A9W9YW20"/>
<protein>
    <submittedName>
        <fullName evidence="2">Tubulin polyglutamylase ttll6</fullName>
    </submittedName>
</protein>
<dbReference type="Proteomes" id="UP001163046">
    <property type="component" value="Unassembled WGS sequence"/>
</dbReference>
<evidence type="ECO:0000313" key="2">
    <source>
        <dbReference type="EMBL" id="KAJ7365903.1"/>
    </source>
</evidence>
<keyword evidence="3" id="KW-1185">Reference proteome</keyword>
<evidence type="ECO:0000256" key="1">
    <source>
        <dbReference type="SAM" id="MobiDB-lite"/>
    </source>
</evidence>
<dbReference type="OrthoDB" id="6161582at2759"/>
<reference evidence="2" key="1">
    <citation type="submission" date="2023-01" db="EMBL/GenBank/DDBJ databases">
        <title>Genome assembly of the deep-sea coral Lophelia pertusa.</title>
        <authorList>
            <person name="Herrera S."/>
            <person name="Cordes E."/>
        </authorList>
    </citation>
    <scope>NUCLEOTIDE SEQUENCE</scope>
    <source>
        <strain evidence="2">USNM1676648</strain>
        <tissue evidence="2">Polyp</tissue>
    </source>
</reference>
<feature type="region of interest" description="Disordered" evidence="1">
    <location>
        <begin position="76"/>
        <end position="120"/>
    </location>
</feature>
<organism evidence="2 3">
    <name type="scientific">Desmophyllum pertusum</name>
    <dbReference type="NCBI Taxonomy" id="174260"/>
    <lineage>
        <taxon>Eukaryota</taxon>
        <taxon>Metazoa</taxon>
        <taxon>Cnidaria</taxon>
        <taxon>Anthozoa</taxon>
        <taxon>Hexacorallia</taxon>
        <taxon>Scleractinia</taxon>
        <taxon>Caryophylliina</taxon>
        <taxon>Caryophylliidae</taxon>
        <taxon>Desmophyllum</taxon>
    </lineage>
</organism>